<evidence type="ECO:0000256" key="11">
    <source>
        <dbReference type="ARBA" id="ARBA00048351"/>
    </source>
</evidence>
<dbReference type="InterPro" id="IPR020059">
    <property type="entry name" value="Glu/Gln-tRNA-synth_Ib_codon-bd"/>
</dbReference>
<evidence type="ECO:0000256" key="3">
    <source>
        <dbReference type="ARBA" id="ARBA00012835"/>
    </source>
</evidence>
<dbReference type="FunCoup" id="A0A286UBC8">
    <property type="interactions" value="221"/>
</dbReference>
<dbReference type="PROSITE" id="PS00178">
    <property type="entry name" value="AA_TRNA_LIGASE_I"/>
    <property type="match status" value="1"/>
</dbReference>
<dbReference type="PRINTS" id="PR00987">
    <property type="entry name" value="TRNASYNTHGLU"/>
</dbReference>
<keyword evidence="5 12" id="KW-0436">Ligase</keyword>
<evidence type="ECO:0000256" key="6">
    <source>
        <dbReference type="ARBA" id="ARBA00022741"/>
    </source>
</evidence>
<dbReference type="EC" id="6.1.1.17" evidence="3"/>
<dbReference type="InterPro" id="IPR014729">
    <property type="entry name" value="Rossmann-like_a/b/a_fold"/>
</dbReference>
<comment type="similarity">
    <text evidence="2">Belongs to the class-I aminoacyl-tRNA synthetase family. Glutamate--tRNA ligase type 2 subfamily.</text>
</comment>
<evidence type="ECO:0000256" key="9">
    <source>
        <dbReference type="ARBA" id="ARBA00023146"/>
    </source>
</evidence>
<dbReference type="SUPFAM" id="SSF52374">
    <property type="entry name" value="Nucleotidylyl transferase"/>
    <property type="match status" value="1"/>
</dbReference>
<dbReference type="InterPro" id="IPR049437">
    <property type="entry name" value="tRNA-synt_1c_C2"/>
</dbReference>
<comment type="caution">
    <text evidence="17">The sequence shown here is derived from an EMBL/GenBank/DDBJ whole genome shotgun (WGS) entry which is preliminary data.</text>
</comment>
<dbReference type="AlphaFoldDB" id="A0A286UBC8"/>
<evidence type="ECO:0000256" key="1">
    <source>
        <dbReference type="ARBA" id="ARBA00004496"/>
    </source>
</evidence>
<proteinExistence type="inferred from homology"/>
<dbReference type="InterPro" id="IPR036282">
    <property type="entry name" value="Glutathione-S-Trfase_C_sf"/>
</dbReference>
<dbReference type="InterPro" id="IPR004526">
    <property type="entry name" value="Glu-tRNA-synth_arc/euk"/>
</dbReference>
<accession>A0A286UBC8</accession>
<feature type="region of interest" description="Disordered" evidence="13">
    <location>
        <begin position="713"/>
        <end position="735"/>
    </location>
</feature>
<dbReference type="InterPro" id="IPR050132">
    <property type="entry name" value="Gln/Glu-tRNA_Ligase"/>
</dbReference>
<dbReference type="SUPFAM" id="SSF50715">
    <property type="entry name" value="Ribosomal protein L25-like"/>
    <property type="match status" value="1"/>
</dbReference>
<dbReference type="HAMAP" id="MF_02076">
    <property type="entry name" value="Glu_tRNA_synth_type2"/>
    <property type="match status" value="1"/>
</dbReference>
<evidence type="ECO:0000256" key="12">
    <source>
        <dbReference type="RuleBase" id="RU363037"/>
    </source>
</evidence>
<feature type="domain" description="Glutamyl/glutaminyl-tRNA synthetase class Ib catalytic" evidence="14">
    <location>
        <begin position="196"/>
        <end position="499"/>
    </location>
</feature>
<keyword evidence="4" id="KW-0963">Cytoplasm</keyword>
<dbReference type="FunFam" id="2.40.240.10:FF:000004">
    <property type="entry name" value="Glutamyl-tRNA synthetase, cytoplasmic"/>
    <property type="match status" value="1"/>
</dbReference>
<evidence type="ECO:0000259" key="16">
    <source>
        <dbReference type="Pfam" id="PF20974"/>
    </source>
</evidence>
<dbReference type="Proteomes" id="UP000217199">
    <property type="component" value="Unassembled WGS sequence"/>
</dbReference>
<evidence type="ECO:0000313" key="18">
    <source>
        <dbReference type="Proteomes" id="UP000217199"/>
    </source>
</evidence>
<dbReference type="Pfam" id="PF20974">
    <property type="entry name" value="tRNA-synt_1c_C2"/>
    <property type="match status" value="1"/>
</dbReference>
<dbReference type="Gene3D" id="1.20.1050.10">
    <property type="match status" value="1"/>
</dbReference>
<evidence type="ECO:0000256" key="2">
    <source>
        <dbReference type="ARBA" id="ARBA00008927"/>
    </source>
</evidence>
<feature type="compositionally biased region" description="Low complexity" evidence="13">
    <location>
        <begin position="714"/>
        <end position="728"/>
    </location>
</feature>
<dbReference type="GO" id="GO:0006424">
    <property type="term" value="P:glutamyl-tRNA aminoacylation"/>
    <property type="evidence" value="ECO:0007669"/>
    <property type="project" value="InterPro"/>
</dbReference>
<dbReference type="PANTHER" id="PTHR43097:SF5">
    <property type="entry name" value="GLUTAMATE--TRNA LIGASE"/>
    <property type="match status" value="1"/>
</dbReference>
<evidence type="ECO:0000256" key="10">
    <source>
        <dbReference type="ARBA" id="ARBA00030865"/>
    </source>
</evidence>
<dbReference type="InParanoid" id="A0A286UBC8"/>
<keyword evidence="6 12" id="KW-0547">Nucleotide-binding</keyword>
<evidence type="ECO:0000259" key="15">
    <source>
        <dbReference type="Pfam" id="PF03950"/>
    </source>
</evidence>
<name>A0A286UBC8_9AGAM</name>
<evidence type="ECO:0000256" key="4">
    <source>
        <dbReference type="ARBA" id="ARBA00022490"/>
    </source>
</evidence>
<dbReference type="Gene3D" id="2.40.240.10">
    <property type="entry name" value="Ribosomal Protein L25, Chain P"/>
    <property type="match status" value="2"/>
</dbReference>
<dbReference type="InterPro" id="IPR020058">
    <property type="entry name" value="Glu/Gln-tRNA-synth_Ib_cat-dom"/>
</dbReference>
<evidence type="ECO:0000256" key="5">
    <source>
        <dbReference type="ARBA" id="ARBA00022598"/>
    </source>
</evidence>
<dbReference type="STRING" id="2282107.A0A286UBC8"/>
<sequence>MFPLTFWLQSDPFPFAALVLAHYLNATSSNPVVAVSFETVPESGSVSTRFAQSVENELIARTLAAAAKPGSSSIQGEALITLARSLPTTEDFGAVTSALDSLDDRLALRTFLDGHDLSAVDWLVYGSIKGSLKPLGIMRGGKHRHLLRWFSFIESLPATQSALAALADAKSKGAKAEKGKAASSFALGLEHAEQGKVVTRFPPEPSGYLHIGHLKAAVLNQYFAEMYQGKLLIRFDDTNPSKEKEEFEDSIMEDLNVLGIKGPVTHTSDYFNELYEYAIQMIKNGKAYVDDTDRETMQKERMDGIESKCRNLSVEENLTRFGWMKDGTEEGSKCCLRAKISFTDPNKAMRDPVIYRCNPLPHHRTGDKWKIYPTYDFACPIVDSHEGVTHALRTNEYRDRNPQYQWMLTALNLRKVHIWDFSRVNFVYTFLSKRKLRDCLELGLARGWDDPRFPTFRGMRRRGMTVEALKAFMLSQGPSQNQVLLEWDSIWTINKKIIDPVAPRFTAIATQGMVKVHIKGGPSEPEVKRLPRHKKNKDVGTKQTVFSDTILIEQEDARSFAEGEEITLMDWGNAIIKTVIKDDSGDVKHIDAELHLAGDFKSTEKKITWLANTTKSSVGPGPLVKTTLLDYDYLVKKRKLEKDDTVESVRTEKTEFEVSALGDGNVRSLKEGSIIQFERKGYYRYDRIEGDGERFVFIRIPDGRAAGIALKSHAPTGATTPAPAATTGAKKEEAKGKKGGDVIYDESIKMYTVDPVASVGKAEAETGMYSVKSVYLD</sequence>
<dbReference type="EMBL" id="NBII01000007">
    <property type="protein sequence ID" value="PAV16859.1"/>
    <property type="molecule type" value="Genomic_DNA"/>
</dbReference>
<feature type="domain" description="Glutamyl/glutaminyl-tRNA synthetase class Ib anti-codon binding" evidence="15">
    <location>
        <begin position="502"/>
        <end position="594"/>
    </location>
</feature>
<protein>
    <recommendedName>
        <fullName evidence="3">glutamate--tRNA ligase</fullName>
        <ecNumber evidence="3">6.1.1.17</ecNumber>
    </recommendedName>
    <alternativeName>
        <fullName evidence="10">Glutamyl-tRNA synthetase</fullName>
    </alternativeName>
</protein>
<dbReference type="OrthoDB" id="10250478at2759"/>
<dbReference type="Gene3D" id="3.40.50.620">
    <property type="entry name" value="HUPs"/>
    <property type="match status" value="1"/>
</dbReference>
<dbReference type="NCBIfam" id="TIGR00463">
    <property type="entry name" value="gltX_arch"/>
    <property type="match status" value="1"/>
</dbReference>
<dbReference type="GO" id="GO:0005524">
    <property type="term" value="F:ATP binding"/>
    <property type="evidence" value="ECO:0007669"/>
    <property type="project" value="UniProtKB-KW"/>
</dbReference>
<dbReference type="GO" id="GO:0004818">
    <property type="term" value="F:glutamate-tRNA ligase activity"/>
    <property type="evidence" value="ECO:0007669"/>
    <property type="project" value="UniProtKB-EC"/>
</dbReference>
<evidence type="ECO:0000256" key="7">
    <source>
        <dbReference type="ARBA" id="ARBA00022840"/>
    </source>
</evidence>
<dbReference type="GO" id="GO:0017102">
    <property type="term" value="C:methionyl glutamyl tRNA synthetase complex"/>
    <property type="evidence" value="ECO:0007669"/>
    <property type="project" value="TreeGrafter"/>
</dbReference>
<keyword evidence="7 12" id="KW-0067">ATP-binding</keyword>
<comment type="catalytic activity">
    <reaction evidence="11">
        <text>tRNA(Glu) + L-glutamate + ATP = L-glutamyl-tRNA(Glu) + AMP + diphosphate</text>
        <dbReference type="Rhea" id="RHEA:23540"/>
        <dbReference type="Rhea" id="RHEA-COMP:9663"/>
        <dbReference type="Rhea" id="RHEA-COMP:9680"/>
        <dbReference type="ChEBI" id="CHEBI:29985"/>
        <dbReference type="ChEBI" id="CHEBI:30616"/>
        <dbReference type="ChEBI" id="CHEBI:33019"/>
        <dbReference type="ChEBI" id="CHEBI:78442"/>
        <dbReference type="ChEBI" id="CHEBI:78520"/>
        <dbReference type="ChEBI" id="CHEBI:456215"/>
        <dbReference type="EC" id="6.1.1.17"/>
    </reaction>
</comment>
<dbReference type="SUPFAM" id="SSF47616">
    <property type="entry name" value="GST C-terminal domain-like"/>
    <property type="match status" value="1"/>
</dbReference>
<comment type="subcellular location">
    <subcellularLocation>
        <location evidence="1">Cytoplasm</location>
    </subcellularLocation>
</comment>
<dbReference type="FunFam" id="3.40.50.620:FF:000037">
    <property type="entry name" value="Glutamine--tRNA ligase cytoplasmic"/>
    <property type="match status" value="1"/>
</dbReference>
<dbReference type="InterPro" id="IPR020056">
    <property type="entry name" value="Rbsml_bL25/Gln-tRNA_synth_N"/>
</dbReference>
<organism evidence="17 18">
    <name type="scientific">Pyrrhoderma noxium</name>
    <dbReference type="NCBI Taxonomy" id="2282107"/>
    <lineage>
        <taxon>Eukaryota</taxon>
        <taxon>Fungi</taxon>
        <taxon>Dikarya</taxon>
        <taxon>Basidiomycota</taxon>
        <taxon>Agaricomycotina</taxon>
        <taxon>Agaricomycetes</taxon>
        <taxon>Hymenochaetales</taxon>
        <taxon>Hymenochaetaceae</taxon>
        <taxon>Pyrrhoderma</taxon>
    </lineage>
</organism>
<feature type="domain" description="tRNA synthetases class I (E and Q) anti-codon binding" evidence="16">
    <location>
        <begin position="624"/>
        <end position="686"/>
    </location>
</feature>
<dbReference type="InterPro" id="IPR001412">
    <property type="entry name" value="aa-tRNA-synth_I_CS"/>
</dbReference>
<keyword evidence="9 12" id="KW-0030">Aminoacyl-tRNA synthetase</keyword>
<evidence type="ECO:0000256" key="8">
    <source>
        <dbReference type="ARBA" id="ARBA00022917"/>
    </source>
</evidence>
<dbReference type="PANTHER" id="PTHR43097">
    <property type="entry name" value="GLUTAMINE-TRNA LIGASE"/>
    <property type="match status" value="1"/>
</dbReference>
<evidence type="ECO:0000256" key="13">
    <source>
        <dbReference type="SAM" id="MobiDB-lite"/>
    </source>
</evidence>
<dbReference type="Pfam" id="PF03950">
    <property type="entry name" value="tRNA-synt_1c_C"/>
    <property type="match status" value="1"/>
</dbReference>
<dbReference type="GO" id="GO:0005829">
    <property type="term" value="C:cytosol"/>
    <property type="evidence" value="ECO:0007669"/>
    <property type="project" value="TreeGrafter"/>
</dbReference>
<reference evidence="17 18" key="1">
    <citation type="journal article" date="2017" name="Mol. Ecol.">
        <title>Comparative and population genomic landscape of Phellinus noxius: A hypervariable fungus causing root rot in trees.</title>
        <authorList>
            <person name="Chung C.L."/>
            <person name="Lee T.J."/>
            <person name="Akiba M."/>
            <person name="Lee H.H."/>
            <person name="Kuo T.H."/>
            <person name="Liu D."/>
            <person name="Ke H.M."/>
            <person name="Yokoi T."/>
            <person name="Roa M.B."/>
            <person name="Lu M.J."/>
            <person name="Chang Y.Y."/>
            <person name="Ann P.J."/>
            <person name="Tsai J.N."/>
            <person name="Chen C.Y."/>
            <person name="Tzean S.S."/>
            <person name="Ota Y."/>
            <person name="Hattori T."/>
            <person name="Sahashi N."/>
            <person name="Liou R.F."/>
            <person name="Kikuchi T."/>
            <person name="Tsai I.J."/>
        </authorList>
    </citation>
    <scope>NUCLEOTIDE SEQUENCE [LARGE SCALE GENOMIC DNA]</scope>
    <source>
        <strain evidence="17 18">FFPRI411160</strain>
    </source>
</reference>
<evidence type="ECO:0000313" key="17">
    <source>
        <dbReference type="EMBL" id="PAV16859.1"/>
    </source>
</evidence>
<dbReference type="InterPro" id="IPR011035">
    <property type="entry name" value="Ribosomal_bL25/Gln-tRNA_synth"/>
</dbReference>
<keyword evidence="18" id="KW-1185">Reference proteome</keyword>
<gene>
    <name evidence="17" type="ORF">PNOK_0692300</name>
</gene>
<keyword evidence="8 12" id="KW-0648">Protein biosynthesis</keyword>
<dbReference type="InterPro" id="IPR000924">
    <property type="entry name" value="Glu/Gln-tRNA-synth"/>
</dbReference>
<evidence type="ECO:0000259" key="14">
    <source>
        <dbReference type="Pfam" id="PF00749"/>
    </source>
</evidence>
<dbReference type="Pfam" id="PF00749">
    <property type="entry name" value="tRNA-synt_1c"/>
    <property type="match status" value="1"/>
</dbReference>